<keyword evidence="3" id="KW-1185">Reference proteome</keyword>
<sequence>MSSVRASRSSRSDGRGATDPSAPPPVVSDLLARRGWLVVEPDERDGPAGVRRWVVVDGAGRYLDVGLVPVPAGPAARARLVERLDALRRLDHEHLAVVEEIVEADAEHLALVSRRPPGGALELLLGCRGPLEAGEAVTLLVPLAQALAVLHGSGLSYGGVDVADVLVDGGGRPVLRLPLDLCALPAPEDVRTLAELAAGVLPPPDTAAAAGVVGASPPDAGLAALHAELAAARRSDARTRPEVGTFAAACYEAAPPTPITVPDPARLAAAAVAARQGAARAGRRPAGQERAGDVPAVPARRGPGGGDRTARRRTGSRSGVPVRPARGARRRSVGAGADLHPGLVAGLVLLTCALLVAGGLVVRSHLVGQQGARPGASGAPAVEGAPAGSPGDATLRGEDPAAAAADLTERRVALLAGGGSPDEVLVPGSPAAAADATLLDRIATSGVVIEGAVASVDEARVVDRVTDAGAGGERSPGPGGDLGPRLGDEVQVEVTYSVSEHTQRAADGTRTTVPEATPSRALLTLRWTDAGWRVSEVG</sequence>
<evidence type="ECO:0000313" key="2">
    <source>
        <dbReference type="EMBL" id="MBE7701009.1"/>
    </source>
</evidence>
<name>A0A9D5UAX1_9CELL</name>
<reference evidence="2 3" key="1">
    <citation type="submission" date="2020-08" db="EMBL/GenBank/DDBJ databases">
        <title>A Genomic Blueprint of the Chicken Gut Microbiome.</title>
        <authorList>
            <person name="Gilroy R."/>
            <person name="Ravi A."/>
            <person name="Getino M."/>
            <person name="Pursley I."/>
            <person name="Horton D.L."/>
            <person name="Alikhan N.-F."/>
            <person name="Baker D."/>
            <person name="Gharbi K."/>
            <person name="Hall N."/>
            <person name="Watson M."/>
            <person name="Adriaenssens E.M."/>
            <person name="Foster-Nyarko E."/>
            <person name="Jarju S."/>
            <person name="Secka A."/>
            <person name="Antonio M."/>
            <person name="Oren A."/>
            <person name="Chaudhuri R."/>
            <person name="La Ragione R.M."/>
            <person name="Hildebrand F."/>
            <person name="Pallen M.J."/>
        </authorList>
    </citation>
    <scope>NUCLEOTIDE SEQUENCE [LARGE SCALE GENOMIC DNA]</scope>
    <source>
        <strain evidence="2 3">Sa1BUA8</strain>
    </source>
</reference>
<dbReference type="Proteomes" id="UP000822993">
    <property type="component" value="Unassembled WGS sequence"/>
</dbReference>
<feature type="region of interest" description="Disordered" evidence="1">
    <location>
        <begin position="279"/>
        <end position="333"/>
    </location>
</feature>
<evidence type="ECO:0008006" key="4">
    <source>
        <dbReference type="Google" id="ProtNLM"/>
    </source>
</evidence>
<organism evidence="2 3">
    <name type="scientific">Oerskovia douganii</name>
    <dbReference type="NCBI Taxonomy" id="2762210"/>
    <lineage>
        <taxon>Bacteria</taxon>
        <taxon>Bacillati</taxon>
        <taxon>Actinomycetota</taxon>
        <taxon>Actinomycetes</taxon>
        <taxon>Micrococcales</taxon>
        <taxon>Cellulomonadaceae</taxon>
        <taxon>Oerskovia</taxon>
    </lineage>
</organism>
<feature type="region of interest" description="Disordered" evidence="1">
    <location>
        <begin position="1"/>
        <end position="27"/>
    </location>
</feature>
<dbReference type="InterPro" id="IPR011009">
    <property type="entry name" value="Kinase-like_dom_sf"/>
</dbReference>
<comment type="caution">
    <text evidence="2">The sequence shown here is derived from an EMBL/GenBank/DDBJ whole genome shotgun (WGS) entry which is preliminary data.</text>
</comment>
<dbReference type="SUPFAM" id="SSF56112">
    <property type="entry name" value="Protein kinase-like (PK-like)"/>
    <property type="match status" value="1"/>
</dbReference>
<dbReference type="Gene3D" id="1.10.510.10">
    <property type="entry name" value="Transferase(Phosphotransferase) domain 1"/>
    <property type="match status" value="1"/>
</dbReference>
<feature type="region of interest" description="Disordered" evidence="1">
    <location>
        <begin position="370"/>
        <end position="397"/>
    </location>
</feature>
<protein>
    <recommendedName>
        <fullName evidence="4">Protein kinase domain-containing protein</fullName>
    </recommendedName>
</protein>
<dbReference type="AlphaFoldDB" id="A0A9D5UAX1"/>
<accession>A0A9D5UAX1</accession>
<dbReference type="EMBL" id="JACSPN010000015">
    <property type="protein sequence ID" value="MBE7701009.1"/>
    <property type="molecule type" value="Genomic_DNA"/>
</dbReference>
<dbReference type="RefSeq" id="WP_193720271.1">
    <property type="nucleotide sequence ID" value="NZ_JACSPN010000015.1"/>
</dbReference>
<gene>
    <name evidence="2" type="ORF">H9623_11935</name>
</gene>
<proteinExistence type="predicted"/>
<feature type="compositionally biased region" description="Low complexity" evidence="1">
    <location>
        <begin position="316"/>
        <end position="325"/>
    </location>
</feature>
<evidence type="ECO:0000256" key="1">
    <source>
        <dbReference type="SAM" id="MobiDB-lite"/>
    </source>
</evidence>
<evidence type="ECO:0000313" key="3">
    <source>
        <dbReference type="Proteomes" id="UP000822993"/>
    </source>
</evidence>